<protein>
    <submittedName>
        <fullName evidence="3">PHP domain-containing protein</fullName>
    </submittedName>
</protein>
<dbReference type="RefSeq" id="WP_130629983.1">
    <property type="nucleotide sequence ID" value="NZ_CP036164.1"/>
</dbReference>
<dbReference type="GO" id="GO:0004534">
    <property type="term" value="F:5'-3' RNA exonuclease activity"/>
    <property type="evidence" value="ECO:0007669"/>
    <property type="project" value="TreeGrafter"/>
</dbReference>
<dbReference type="InterPro" id="IPR052018">
    <property type="entry name" value="PHP_domain"/>
</dbReference>
<evidence type="ECO:0000313" key="3">
    <source>
        <dbReference type="EMBL" id="QBF46765.1"/>
    </source>
</evidence>
<dbReference type="KEGG" id="jli:EXU32_11220"/>
<gene>
    <name evidence="3" type="ORF">EXU32_11220</name>
</gene>
<dbReference type="Proteomes" id="UP000290408">
    <property type="component" value="Chromosome"/>
</dbReference>
<dbReference type="InterPro" id="IPR016195">
    <property type="entry name" value="Pol/histidinol_Pase-like"/>
</dbReference>
<dbReference type="STRING" id="1216970.GCA_001570985_00562"/>
<dbReference type="InterPro" id="IPR004013">
    <property type="entry name" value="PHP_dom"/>
</dbReference>
<dbReference type="InterPro" id="IPR003141">
    <property type="entry name" value="Pol/His_phosphatase_N"/>
</dbReference>
<proteinExistence type="predicted"/>
<dbReference type="PANTHER" id="PTHR42924:SF3">
    <property type="entry name" value="POLYMERASE_HISTIDINOL PHOSPHATASE N-TERMINAL DOMAIN-CONTAINING PROTEIN"/>
    <property type="match status" value="1"/>
</dbReference>
<dbReference type="Gene3D" id="1.10.150.650">
    <property type="match status" value="1"/>
</dbReference>
<sequence length="282" mass="30426">MIDLHTHSSRSDGTDAPADLLAQAAEAGLTTLAITDHDTTVGWDEAAEAAQRHGVELVRGAELSTRHRGRTVHLLAYLFDPADVTLGEEMRRMREDRVPRLQRIVEHMAADGVAVTWEDVLAQVADGETSLGRPHLADALVANGIATDRNEVFARWLHNGSAYYEPHYAIDTAEAVRLVRAAGGVPVVAHPFATQRQRSLGADDVATLVDAGLVGIEADHRDHDDDGRIFARRLAAEHDLVVTGSSDFHGDGKDNRLGENTTSPESLERIVAASSGTIPVLH</sequence>
<dbReference type="CDD" id="cd07438">
    <property type="entry name" value="PHP_HisPPase_AMP"/>
    <property type="match status" value="1"/>
</dbReference>
<organism evidence="3 4">
    <name type="scientific">Janibacter limosus</name>
    <dbReference type="NCBI Taxonomy" id="53458"/>
    <lineage>
        <taxon>Bacteria</taxon>
        <taxon>Bacillati</taxon>
        <taxon>Actinomycetota</taxon>
        <taxon>Actinomycetes</taxon>
        <taxon>Micrococcales</taxon>
        <taxon>Intrasporangiaceae</taxon>
        <taxon>Janibacter</taxon>
    </lineage>
</organism>
<reference evidence="3 4" key="1">
    <citation type="submission" date="2019-02" db="EMBL/GenBank/DDBJ databases">
        <title>Genomic data mining of an Antarctic deep-sea actinobacterium, Janibacterlimosus P3-3-X1.</title>
        <authorList>
            <person name="Liao L."/>
            <person name="Chen B."/>
        </authorList>
    </citation>
    <scope>NUCLEOTIDE SEQUENCE [LARGE SCALE GENOMIC DNA]</scope>
    <source>
        <strain evidence="3 4">P3-3-X1</strain>
    </source>
</reference>
<dbReference type="OrthoDB" id="9804333at2"/>
<dbReference type="Pfam" id="PF02811">
    <property type="entry name" value="PHP"/>
    <property type="match status" value="1"/>
</dbReference>
<dbReference type="SMART" id="SM00481">
    <property type="entry name" value="POLIIIAc"/>
    <property type="match status" value="1"/>
</dbReference>
<dbReference type="EMBL" id="CP036164">
    <property type="protein sequence ID" value="QBF46765.1"/>
    <property type="molecule type" value="Genomic_DNA"/>
</dbReference>
<dbReference type="Gene3D" id="3.20.20.140">
    <property type="entry name" value="Metal-dependent hydrolases"/>
    <property type="match status" value="1"/>
</dbReference>
<name>A0A4P6MXU1_9MICO</name>
<keyword evidence="4" id="KW-1185">Reference proteome</keyword>
<dbReference type="AlphaFoldDB" id="A0A4P6MXU1"/>
<feature type="region of interest" description="Disordered" evidence="1">
    <location>
        <begin position="245"/>
        <end position="266"/>
    </location>
</feature>
<accession>A0A4P6MXU1</accession>
<dbReference type="SUPFAM" id="SSF89550">
    <property type="entry name" value="PHP domain-like"/>
    <property type="match status" value="1"/>
</dbReference>
<evidence type="ECO:0000313" key="4">
    <source>
        <dbReference type="Proteomes" id="UP000290408"/>
    </source>
</evidence>
<dbReference type="GO" id="GO:0035312">
    <property type="term" value="F:5'-3' DNA exonuclease activity"/>
    <property type="evidence" value="ECO:0007669"/>
    <property type="project" value="TreeGrafter"/>
</dbReference>
<evidence type="ECO:0000259" key="2">
    <source>
        <dbReference type="SMART" id="SM00481"/>
    </source>
</evidence>
<feature type="domain" description="Polymerase/histidinol phosphatase N-terminal" evidence="2">
    <location>
        <begin position="2"/>
        <end position="67"/>
    </location>
</feature>
<feature type="compositionally biased region" description="Basic and acidic residues" evidence="1">
    <location>
        <begin position="248"/>
        <end position="257"/>
    </location>
</feature>
<evidence type="ECO:0000256" key="1">
    <source>
        <dbReference type="SAM" id="MobiDB-lite"/>
    </source>
</evidence>
<dbReference type="PANTHER" id="PTHR42924">
    <property type="entry name" value="EXONUCLEASE"/>
    <property type="match status" value="1"/>
</dbReference>